<dbReference type="GO" id="GO:0003964">
    <property type="term" value="F:RNA-directed DNA polymerase activity"/>
    <property type="evidence" value="ECO:0007669"/>
    <property type="project" value="UniProtKB-KW"/>
</dbReference>
<feature type="domain" description="Reverse transcriptase" evidence="2">
    <location>
        <begin position="66"/>
        <end position="308"/>
    </location>
</feature>
<dbReference type="Pfam" id="PF00078">
    <property type="entry name" value="RVT_1"/>
    <property type="match status" value="1"/>
</dbReference>
<name>A0A953HL90_9BACT</name>
<evidence type="ECO:0000259" key="2">
    <source>
        <dbReference type="PROSITE" id="PS50878"/>
    </source>
</evidence>
<dbReference type="PANTHER" id="PTHR34047:SF8">
    <property type="entry name" value="PROTEIN YKFC"/>
    <property type="match status" value="1"/>
</dbReference>
<dbReference type="InterPro" id="IPR030931">
    <property type="entry name" value="Group_II_RT_mat"/>
</dbReference>
<dbReference type="InterPro" id="IPR043502">
    <property type="entry name" value="DNA/RNA_pol_sf"/>
</dbReference>
<dbReference type="PANTHER" id="PTHR34047">
    <property type="entry name" value="NUCLEAR INTRON MATURASE 1, MITOCHONDRIAL-RELATED"/>
    <property type="match status" value="1"/>
</dbReference>
<proteinExistence type="inferred from homology"/>
<organism evidence="3 4">
    <name type="scientific">Membranihabitans marinus</name>
    <dbReference type="NCBI Taxonomy" id="1227546"/>
    <lineage>
        <taxon>Bacteria</taxon>
        <taxon>Pseudomonadati</taxon>
        <taxon>Bacteroidota</taxon>
        <taxon>Saprospiria</taxon>
        <taxon>Saprospirales</taxon>
        <taxon>Saprospiraceae</taxon>
        <taxon>Membranihabitans</taxon>
    </lineage>
</organism>
<comment type="caution">
    <text evidence="3">The sequence shown here is derived from an EMBL/GenBank/DDBJ whole genome shotgun (WGS) entry which is preliminary data.</text>
</comment>
<keyword evidence="3" id="KW-0548">Nucleotidyltransferase</keyword>
<evidence type="ECO:0000313" key="3">
    <source>
        <dbReference type="EMBL" id="MBY5956558.1"/>
    </source>
</evidence>
<dbReference type="InterPro" id="IPR000477">
    <property type="entry name" value="RT_dom"/>
</dbReference>
<accession>A0A953HL90</accession>
<dbReference type="Pfam" id="PF08388">
    <property type="entry name" value="GIIM"/>
    <property type="match status" value="1"/>
</dbReference>
<dbReference type="EC" id="2.7.7.49" evidence="3"/>
<comment type="similarity">
    <text evidence="1">Belongs to the bacterial reverse transcriptase family.</text>
</comment>
<dbReference type="PROSITE" id="PS50878">
    <property type="entry name" value="RT_POL"/>
    <property type="match status" value="1"/>
</dbReference>
<reference evidence="3" key="1">
    <citation type="submission" date="2021-06" db="EMBL/GenBank/DDBJ databases">
        <title>44 bacteria genomes isolated from Dapeng, Shenzhen.</title>
        <authorList>
            <person name="Zheng W."/>
            <person name="Yu S."/>
            <person name="Huang Y."/>
        </authorList>
    </citation>
    <scope>NUCLEOTIDE SEQUENCE</scope>
    <source>
        <strain evidence="3">DP5N28-2</strain>
    </source>
</reference>
<protein>
    <submittedName>
        <fullName evidence="3">Group II intron reverse transcriptase/maturase</fullName>
        <ecNumber evidence="3">2.7.7.49</ecNumber>
    </submittedName>
</protein>
<keyword evidence="3" id="KW-0695">RNA-directed DNA polymerase</keyword>
<dbReference type="NCBIfam" id="TIGR04416">
    <property type="entry name" value="group_II_RT_mat"/>
    <property type="match status" value="1"/>
</dbReference>
<dbReference type="EMBL" id="JAHVHU010000001">
    <property type="protein sequence ID" value="MBY5956558.1"/>
    <property type="molecule type" value="Genomic_DNA"/>
</dbReference>
<dbReference type="CDD" id="cd01651">
    <property type="entry name" value="RT_G2_intron"/>
    <property type="match status" value="1"/>
</dbReference>
<dbReference type="AlphaFoldDB" id="A0A953HL90"/>
<dbReference type="SUPFAM" id="SSF56672">
    <property type="entry name" value="DNA/RNA polymerases"/>
    <property type="match status" value="1"/>
</dbReference>
<keyword evidence="3" id="KW-0808">Transferase</keyword>
<dbReference type="RefSeq" id="WP_222578079.1">
    <property type="nucleotide sequence ID" value="NZ_JAHVHU010000001.1"/>
</dbReference>
<keyword evidence="4" id="KW-1185">Reference proteome</keyword>
<dbReference type="InterPro" id="IPR013597">
    <property type="entry name" value="Mat_intron_G2"/>
</dbReference>
<dbReference type="InterPro" id="IPR051083">
    <property type="entry name" value="GrpII_Intron_Splice-Mob/Def"/>
</dbReference>
<evidence type="ECO:0000313" key="4">
    <source>
        <dbReference type="Proteomes" id="UP000753961"/>
    </source>
</evidence>
<dbReference type="Proteomes" id="UP000753961">
    <property type="component" value="Unassembled WGS sequence"/>
</dbReference>
<gene>
    <name evidence="3" type="primary">ltrA</name>
    <name evidence="3" type="ORF">KUV50_00320</name>
</gene>
<sequence>MSTELTQIAERARKHQGQALTNLHQFIDARTLEDSLLRLNRVSSPGVDQQDWASYNEERSMRIPELLSRFKSGTYKAPPIRRVYIPKGKGGQRPLGIPTIEDKVLQESVRRILEPIYEVDFKPFSFGFRKGYSAHQAVEYMFNKVSFEGMHYIIDADIKNYFGSINHGQLREFLDLRVKDGVVRKMIDKWLKAGILEEGQLSYPKEGTPQGGVISPLLSNIYLHYVLDAWFSEEIQPRLKGRSFIVRYADDFVLGFEEAGDVSRVMRVLPKRFKKFNLELHPTKTQIINLDNNRGEGQRSFDFLGFTHYLGKSRKGYLVLKRKTSKTKFTLSLSKIRDWIRQNRHRPLKELIVLLNSKLRGHYSYYGITFNSRCIGKFHKEVERTLFKWLNRRGGKRSWPWERYEKLVNEWIPLLRPRIYHSFLPANPS</sequence>
<evidence type="ECO:0000256" key="1">
    <source>
        <dbReference type="ARBA" id="ARBA00034120"/>
    </source>
</evidence>